<name>A0ABD1VB97_9LAMI</name>
<dbReference type="Gene3D" id="2.30.30.490">
    <property type="match status" value="1"/>
</dbReference>
<comment type="caution">
    <text evidence="1">The sequence shown here is derived from an EMBL/GenBank/DDBJ whole genome shotgun (WGS) entry which is preliminary data.</text>
</comment>
<dbReference type="Proteomes" id="UP001604336">
    <property type="component" value="Unassembled WGS sequence"/>
</dbReference>
<proteinExistence type="predicted"/>
<evidence type="ECO:0000313" key="2">
    <source>
        <dbReference type="Proteomes" id="UP001604336"/>
    </source>
</evidence>
<protein>
    <submittedName>
        <fullName evidence="1">DNA (Cytosine-5)-methyltransferase 2</fullName>
    </submittedName>
</protein>
<reference evidence="2" key="1">
    <citation type="submission" date="2024-07" db="EMBL/GenBank/DDBJ databases">
        <title>Two chromosome-level genome assemblies of Korean endemic species Abeliophyllum distichum and Forsythia ovata (Oleaceae).</title>
        <authorList>
            <person name="Jang H."/>
        </authorList>
    </citation>
    <scope>NUCLEOTIDE SEQUENCE [LARGE SCALE GENOMIC DNA]</scope>
</reference>
<dbReference type="EMBL" id="JBFOLK010000002">
    <property type="protein sequence ID" value="KAL2534486.1"/>
    <property type="molecule type" value="Genomic_DNA"/>
</dbReference>
<dbReference type="InterPro" id="IPR043151">
    <property type="entry name" value="BAH_sf"/>
</dbReference>
<gene>
    <name evidence="1" type="ORF">Adt_07837</name>
</gene>
<dbReference type="AlphaFoldDB" id="A0ABD1VB97"/>
<organism evidence="1 2">
    <name type="scientific">Abeliophyllum distichum</name>
    <dbReference type="NCBI Taxonomy" id="126358"/>
    <lineage>
        <taxon>Eukaryota</taxon>
        <taxon>Viridiplantae</taxon>
        <taxon>Streptophyta</taxon>
        <taxon>Embryophyta</taxon>
        <taxon>Tracheophyta</taxon>
        <taxon>Spermatophyta</taxon>
        <taxon>Magnoliopsida</taxon>
        <taxon>eudicotyledons</taxon>
        <taxon>Gunneridae</taxon>
        <taxon>Pentapetalae</taxon>
        <taxon>asterids</taxon>
        <taxon>lamiids</taxon>
        <taxon>Lamiales</taxon>
        <taxon>Oleaceae</taxon>
        <taxon>Forsythieae</taxon>
        <taxon>Abeliophyllum</taxon>
    </lineage>
</organism>
<keyword evidence="2" id="KW-1185">Reference proteome</keyword>
<accession>A0ABD1VB97</accession>
<sequence length="170" mass="19274">MLEEQGNQMGWRACGETSSGAVHRKANADADKIDRARAEKRKGKGLPTEYYCKSLYWLERGAFFSLPFDETVIGYGICHSCKLKETNNEKELFKGNASKISLYTKLFKSGRNVGLKAFVICQLLDIIVSKERKLAKIDSTQIKVRIFHRLEDISPEKAYSSDIREVTSTL</sequence>
<evidence type="ECO:0000313" key="1">
    <source>
        <dbReference type="EMBL" id="KAL2534486.1"/>
    </source>
</evidence>